<sequence>MLVKLKQKECQLKEINDQVEKLIDVASIETEILGSEEFNDNISKCIRKINRKLKPNVEKNPESQREIESKDRGFNVKLPKLTIEKITGNPQEWIEF</sequence>
<name>A0A4Y2U785_ARAVE</name>
<accession>A0A4Y2U785</accession>
<dbReference type="Proteomes" id="UP000499080">
    <property type="component" value="Unassembled WGS sequence"/>
</dbReference>
<gene>
    <name evidence="1" type="ORF">AVEN_251894_1</name>
</gene>
<dbReference type="EMBL" id="BGPR01033493">
    <property type="protein sequence ID" value="GBO07447.1"/>
    <property type="molecule type" value="Genomic_DNA"/>
</dbReference>
<reference evidence="1 2" key="1">
    <citation type="journal article" date="2019" name="Sci. Rep.">
        <title>Orb-weaving spider Araneus ventricosus genome elucidates the spidroin gene catalogue.</title>
        <authorList>
            <person name="Kono N."/>
            <person name="Nakamura H."/>
            <person name="Ohtoshi R."/>
            <person name="Moran D.A.P."/>
            <person name="Shinohara A."/>
            <person name="Yoshida Y."/>
            <person name="Fujiwara M."/>
            <person name="Mori M."/>
            <person name="Tomita M."/>
            <person name="Arakawa K."/>
        </authorList>
    </citation>
    <scope>NUCLEOTIDE SEQUENCE [LARGE SCALE GENOMIC DNA]</scope>
</reference>
<proteinExistence type="predicted"/>
<evidence type="ECO:0000313" key="2">
    <source>
        <dbReference type="Proteomes" id="UP000499080"/>
    </source>
</evidence>
<comment type="caution">
    <text evidence="1">The sequence shown here is derived from an EMBL/GenBank/DDBJ whole genome shotgun (WGS) entry which is preliminary data.</text>
</comment>
<evidence type="ECO:0000313" key="1">
    <source>
        <dbReference type="EMBL" id="GBO07447.1"/>
    </source>
</evidence>
<dbReference type="AlphaFoldDB" id="A0A4Y2U785"/>
<organism evidence="1 2">
    <name type="scientific">Araneus ventricosus</name>
    <name type="common">Orbweaver spider</name>
    <name type="synonym">Epeira ventricosa</name>
    <dbReference type="NCBI Taxonomy" id="182803"/>
    <lineage>
        <taxon>Eukaryota</taxon>
        <taxon>Metazoa</taxon>
        <taxon>Ecdysozoa</taxon>
        <taxon>Arthropoda</taxon>
        <taxon>Chelicerata</taxon>
        <taxon>Arachnida</taxon>
        <taxon>Araneae</taxon>
        <taxon>Araneomorphae</taxon>
        <taxon>Entelegynae</taxon>
        <taxon>Araneoidea</taxon>
        <taxon>Araneidae</taxon>
        <taxon>Araneus</taxon>
    </lineage>
</organism>
<keyword evidence="2" id="KW-1185">Reference proteome</keyword>
<protein>
    <submittedName>
        <fullName evidence="1">Uncharacterized protein</fullName>
    </submittedName>
</protein>